<dbReference type="EMBL" id="HBUF01398820">
    <property type="protein sequence ID" value="CAG6736293.1"/>
    <property type="molecule type" value="Transcribed_RNA"/>
</dbReference>
<evidence type="ECO:0000313" key="1">
    <source>
        <dbReference type="EMBL" id="CAG6736293.1"/>
    </source>
</evidence>
<proteinExistence type="predicted"/>
<sequence length="132" mass="15909">MQKETRHAHNEGQGNELNSEEQLYQKWREQDYLKGKKQWKQLMVNTQAWYGTWGKATHAYYGTWENGTYKPYDTEPNKENVNTGRLENEKYNYVNRNIKSTENICSQCKTNNKTYDLHFPNFHMKHKSFHPI</sequence>
<name>A0A8D8YWG0_9HEMI</name>
<reference evidence="1" key="1">
    <citation type="submission" date="2021-05" db="EMBL/GenBank/DDBJ databases">
        <authorList>
            <person name="Alioto T."/>
            <person name="Alioto T."/>
            <person name="Gomez Garrido J."/>
        </authorList>
    </citation>
    <scope>NUCLEOTIDE SEQUENCE</scope>
</reference>
<protein>
    <submittedName>
        <fullName evidence="1">Uncharacterized protein</fullName>
    </submittedName>
</protein>
<organism evidence="1">
    <name type="scientific">Cacopsylla melanoneura</name>
    <dbReference type="NCBI Taxonomy" id="428564"/>
    <lineage>
        <taxon>Eukaryota</taxon>
        <taxon>Metazoa</taxon>
        <taxon>Ecdysozoa</taxon>
        <taxon>Arthropoda</taxon>
        <taxon>Hexapoda</taxon>
        <taxon>Insecta</taxon>
        <taxon>Pterygota</taxon>
        <taxon>Neoptera</taxon>
        <taxon>Paraneoptera</taxon>
        <taxon>Hemiptera</taxon>
        <taxon>Sternorrhyncha</taxon>
        <taxon>Psylloidea</taxon>
        <taxon>Psyllidae</taxon>
        <taxon>Psyllinae</taxon>
        <taxon>Cacopsylla</taxon>
    </lineage>
</organism>
<dbReference type="AlphaFoldDB" id="A0A8D8YWG0"/>
<dbReference type="EMBL" id="HBUF01398821">
    <property type="protein sequence ID" value="CAG6736294.1"/>
    <property type="molecule type" value="Transcribed_RNA"/>
</dbReference>
<accession>A0A8D8YWG0</accession>